<dbReference type="PROSITE" id="PS51379">
    <property type="entry name" value="4FE4S_FER_2"/>
    <property type="match status" value="2"/>
</dbReference>
<dbReference type="PANTHER" id="PTHR43177">
    <property type="entry name" value="PROTEIN NRFC"/>
    <property type="match status" value="1"/>
</dbReference>
<evidence type="ECO:0000256" key="2">
    <source>
        <dbReference type="ARBA" id="ARBA00022723"/>
    </source>
</evidence>
<dbReference type="InterPro" id="IPR050954">
    <property type="entry name" value="ET_IronSulfur_Cluster-Binding"/>
</dbReference>
<evidence type="ECO:0000313" key="7">
    <source>
        <dbReference type="Proteomes" id="UP000232638"/>
    </source>
</evidence>
<dbReference type="KEGG" id="tsy:THSYN_22495"/>
<dbReference type="NCBIfam" id="NF045797">
    <property type="entry name" value="DsrO"/>
    <property type="match status" value="1"/>
</dbReference>
<evidence type="ECO:0000313" key="6">
    <source>
        <dbReference type="EMBL" id="AUB83443.1"/>
    </source>
</evidence>
<sequence>MKHPPEGIDQGRRALLGVAVGVTTAVVAPGLVLHAAALPSGASAGAQGTGPVTDSVRWGLLIDTSKCVEGCRACVDACDRENGLDLQTRPAGQSARAWADQKAVWVRKVKLADDLTGRVTNLPLMCQHCEHPPCVDVCPTGASFKRADGIVLVDRHTCIGCRYCMMACPYQARSFIHEVMHDQLSRVPRGKGCVESCNLCVSRRDHGAPSTACADACAEAGHHAIVFGDLKDPQSAISQALKGLPNRQLREDLALNTGVRYAGV</sequence>
<feature type="domain" description="4Fe-4S ferredoxin-type" evidence="5">
    <location>
        <begin position="149"/>
        <end position="178"/>
    </location>
</feature>
<organism evidence="6 7">
    <name type="scientific">Candidatus Thiodictyon syntrophicum</name>
    <dbReference type="NCBI Taxonomy" id="1166950"/>
    <lineage>
        <taxon>Bacteria</taxon>
        <taxon>Pseudomonadati</taxon>
        <taxon>Pseudomonadota</taxon>
        <taxon>Gammaproteobacteria</taxon>
        <taxon>Chromatiales</taxon>
        <taxon>Chromatiaceae</taxon>
        <taxon>Thiodictyon</taxon>
    </lineage>
</organism>
<keyword evidence="2" id="KW-0479">Metal-binding</keyword>
<dbReference type="InterPro" id="IPR006311">
    <property type="entry name" value="TAT_signal"/>
</dbReference>
<dbReference type="RefSeq" id="WP_100921130.1">
    <property type="nucleotide sequence ID" value="NZ_CP020370.1"/>
</dbReference>
<dbReference type="InterPro" id="IPR017900">
    <property type="entry name" value="4Fe4S_Fe_S_CS"/>
</dbReference>
<evidence type="ECO:0000256" key="3">
    <source>
        <dbReference type="ARBA" id="ARBA00023004"/>
    </source>
</evidence>
<reference evidence="6 7" key="1">
    <citation type="submission" date="2017-03" db="EMBL/GenBank/DDBJ databases">
        <title>Complete genome sequence of Candidatus 'Thiodictyon syntrophicum' sp. nov. strain Cad16T, a photolithoautotroph purple sulfur bacterium isolated from an alpine meromictic lake.</title>
        <authorList>
            <person name="Luedin S.M."/>
            <person name="Pothier J.F."/>
            <person name="Danza F."/>
            <person name="Storelli N."/>
            <person name="Wittwer M."/>
            <person name="Tonolla M."/>
        </authorList>
    </citation>
    <scope>NUCLEOTIDE SEQUENCE [LARGE SCALE GENOMIC DNA]</scope>
    <source>
        <strain evidence="6 7">Cad16T</strain>
    </source>
</reference>
<dbReference type="GO" id="GO:0051539">
    <property type="term" value="F:4 iron, 4 sulfur cluster binding"/>
    <property type="evidence" value="ECO:0007669"/>
    <property type="project" value="UniProtKB-KW"/>
</dbReference>
<evidence type="ECO:0000256" key="1">
    <source>
        <dbReference type="ARBA" id="ARBA00022485"/>
    </source>
</evidence>
<dbReference type="InterPro" id="IPR054822">
    <property type="entry name" value="DsrO-like"/>
</dbReference>
<accession>A0A2K8UCY8</accession>
<dbReference type="AlphaFoldDB" id="A0A2K8UCY8"/>
<name>A0A2K8UCY8_9GAMM</name>
<dbReference type="PANTHER" id="PTHR43177:SF3">
    <property type="entry name" value="PROTEIN NRFC HOMOLOG"/>
    <property type="match status" value="1"/>
</dbReference>
<keyword evidence="7" id="KW-1185">Reference proteome</keyword>
<dbReference type="GO" id="GO:0046872">
    <property type="term" value="F:metal ion binding"/>
    <property type="evidence" value="ECO:0007669"/>
    <property type="project" value="UniProtKB-KW"/>
</dbReference>
<evidence type="ECO:0000256" key="4">
    <source>
        <dbReference type="ARBA" id="ARBA00023014"/>
    </source>
</evidence>
<dbReference type="SUPFAM" id="SSF54862">
    <property type="entry name" value="4Fe-4S ferredoxins"/>
    <property type="match status" value="1"/>
</dbReference>
<protein>
    <submittedName>
        <fullName evidence="6">4Fe-4S ferredoxin</fullName>
    </submittedName>
</protein>
<proteinExistence type="predicted"/>
<keyword evidence="1" id="KW-0004">4Fe-4S</keyword>
<dbReference type="Pfam" id="PF13247">
    <property type="entry name" value="Fer4_11"/>
    <property type="match status" value="1"/>
</dbReference>
<dbReference type="Proteomes" id="UP000232638">
    <property type="component" value="Chromosome"/>
</dbReference>
<dbReference type="PROSITE" id="PS00198">
    <property type="entry name" value="4FE4S_FER_1"/>
    <property type="match status" value="1"/>
</dbReference>
<keyword evidence="4" id="KW-0411">Iron-sulfur</keyword>
<dbReference type="InterPro" id="IPR017896">
    <property type="entry name" value="4Fe4S_Fe-S-bd"/>
</dbReference>
<dbReference type="Gene3D" id="3.30.70.20">
    <property type="match status" value="2"/>
</dbReference>
<evidence type="ECO:0000259" key="5">
    <source>
        <dbReference type="PROSITE" id="PS51379"/>
    </source>
</evidence>
<feature type="domain" description="4Fe-4S ferredoxin-type" evidence="5">
    <location>
        <begin position="58"/>
        <end position="89"/>
    </location>
</feature>
<dbReference type="PROSITE" id="PS51318">
    <property type="entry name" value="TAT"/>
    <property type="match status" value="1"/>
</dbReference>
<keyword evidence="3" id="KW-0408">Iron</keyword>
<dbReference type="CDD" id="cd10551">
    <property type="entry name" value="PsrB"/>
    <property type="match status" value="1"/>
</dbReference>
<dbReference type="EMBL" id="CP020370">
    <property type="protein sequence ID" value="AUB83443.1"/>
    <property type="molecule type" value="Genomic_DNA"/>
</dbReference>
<dbReference type="OrthoDB" id="9779457at2"/>
<gene>
    <name evidence="6" type="ORF">THSYN_22495</name>
</gene>